<evidence type="ECO:0000313" key="2">
    <source>
        <dbReference type="EMBL" id="OCL14739.1"/>
    </source>
</evidence>
<proteinExistence type="predicted"/>
<gene>
    <name evidence="2" type="ORF">AOQ84DRAFT_402895</name>
</gene>
<sequence length="260" mass="28336">WVKALGKVGDAEGVWREWETWRARVKKGVEGGDVEAQDAARTEAGAEGEVEDRVRAAADGATLEPTASEREAPTTAATRAALLSSPPPTSQLDTSSLPAFSPGAKKLKSHEPPLLRTTQTFIFALLRANAPRLAWLHLSQSGLLFTNLPHGVKNRLVQHPADAPAWTAEMQDALLDLLDWRLKTIEGRLGVTWMRDGTGDGAGYHRVVEGFNLEGREWLEEALEKLAEGRSGGRLDGEERGEGKELEGEKYRNEGKSIAL</sequence>
<feature type="region of interest" description="Disordered" evidence="1">
    <location>
        <begin position="229"/>
        <end position="260"/>
    </location>
</feature>
<dbReference type="EMBL" id="KV748541">
    <property type="protein sequence ID" value="OCL14739.1"/>
    <property type="molecule type" value="Genomic_DNA"/>
</dbReference>
<protein>
    <submittedName>
        <fullName evidence="2">Uncharacterized protein</fullName>
    </submittedName>
</protein>
<dbReference type="OrthoDB" id="10589020at2759"/>
<feature type="region of interest" description="Disordered" evidence="1">
    <location>
        <begin position="30"/>
        <end position="52"/>
    </location>
</feature>
<dbReference type="Proteomes" id="UP000250140">
    <property type="component" value="Unassembled WGS sequence"/>
</dbReference>
<evidence type="ECO:0000256" key="1">
    <source>
        <dbReference type="SAM" id="MobiDB-lite"/>
    </source>
</evidence>
<reference evidence="2 3" key="1">
    <citation type="journal article" date="2016" name="Nat. Commun.">
        <title>Ectomycorrhizal ecology is imprinted in the genome of the dominant symbiotic fungus Cenococcum geophilum.</title>
        <authorList>
            <consortium name="DOE Joint Genome Institute"/>
            <person name="Peter M."/>
            <person name="Kohler A."/>
            <person name="Ohm R.A."/>
            <person name="Kuo A."/>
            <person name="Krutzmann J."/>
            <person name="Morin E."/>
            <person name="Arend M."/>
            <person name="Barry K.W."/>
            <person name="Binder M."/>
            <person name="Choi C."/>
            <person name="Clum A."/>
            <person name="Copeland A."/>
            <person name="Grisel N."/>
            <person name="Haridas S."/>
            <person name="Kipfer T."/>
            <person name="LaButti K."/>
            <person name="Lindquist E."/>
            <person name="Lipzen A."/>
            <person name="Maire R."/>
            <person name="Meier B."/>
            <person name="Mihaltcheva S."/>
            <person name="Molinier V."/>
            <person name="Murat C."/>
            <person name="Poggeler S."/>
            <person name="Quandt C.A."/>
            <person name="Sperisen C."/>
            <person name="Tritt A."/>
            <person name="Tisserant E."/>
            <person name="Crous P.W."/>
            <person name="Henrissat B."/>
            <person name="Nehls U."/>
            <person name="Egli S."/>
            <person name="Spatafora J.W."/>
            <person name="Grigoriev I.V."/>
            <person name="Martin F.M."/>
        </authorList>
    </citation>
    <scope>NUCLEOTIDE SEQUENCE [LARGE SCALE GENOMIC DNA]</scope>
    <source>
        <strain evidence="2 3">CBS 207.34</strain>
    </source>
</reference>
<keyword evidence="3" id="KW-1185">Reference proteome</keyword>
<name>A0A8E2FD00_9PEZI</name>
<dbReference type="AlphaFoldDB" id="A0A8E2FD00"/>
<organism evidence="2 3">
    <name type="scientific">Glonium stellatum</name>
    <dbReference type="NCBI Taxonomy" id="574774"/>
    <lineage>
        <taxon>Eukaryota</taxon>
        <taxon>Fungi</taxon>
        <taxon>Dikarya</taxon>
        <taxon>Ascomycota</taxon>
        <taxon>Pezizomycotina</taxon>
        <taxon>Dothideomycetes</taxon>
        <taxon>Pleosporomycetidae</taxon>
        <taxon>Gloniales</taxon>
        <taxon>Gloniaceae</taxon>
        <taxon>Glonium</taxon>
    </lineage>
</organism>
<evidence type="ECO:0000313" key="3">
    <source>
        <dbReference type="Proteomes" id="UP000250140"/>
    </source>
</evidence>
<feature type="non-terminal residue" evidence="2">
    <location>
        <position position="260"/>
    </location>
</feature>
<accession>A0A8E2FD00</accession>
<feature type="region of interest" description="Disordered" evidence="1">
    <location>
        <begin position="83"/>
        <end position="111"/>
    </location>
</feature>